<organism evidence="1 2">
    <name type="scientific">Chitinophaga oryziterrae</name>
    <dbReference type="NCBI Taxonomy" id="1031224"/>
    <lineage>
        <taxon>Bacteria</taxon>
        <taxon>Pseudomonadati</taxon>
        <taxon>Bacteroidota</taxon>
        <taxon>Chitinophagia</taxon>
        <taxon>Chitinophagales</taxon>
        <taxon>Chitinophagaceae</taxon>
        <taxon>Chitinophaga</taxon>
    </lineage>
</organism>
<sequence>MEIYKPIHLLNKELLDRMISSGYQYFIRQKMSGGRGYFIGYMKAVLILTHYKDKKEALQHLVDIQGIDHRKLYDTNNDTDLQNLYAMSAQPEGYAVFTSLLDPDTWTPPTNFEEKMYKYLQARNIQANKDELRGIPEFVQGILFVDIYTGAEIIRVPFHDVR</sequence>
<comment type="caution">
    <text evidence="1">The sequence shown here is derived from an EMBL/GenBank/DDBJ whole genome shotgun (WGS) entry which is preliminary data.</text>
</comment>
<evidence type="ECO:0000313" key="1">
    <source>
        <dbReference type="EMBL" id="MVT40261.1"/>
    </source>
</evidence>
<dbReference type="EMBL" id="WRXO01000001">
    <property type="protein sequence ID" value="MVT40261.1"/>
    <property type="molecule type" value="Genomic_DNA"/>
</dbReference>
<protein>
    <submittedName>
        <fullName evidence="1">Uncharacterized protein</fullName>
    </submittedName>
</protein>
<gene>
    <name evidence="1" type="ORF">GO495_06685</name>
</gene>
<reference evidence="1 2" key="1">
    <citation type="submission" date="2019-12" db="EMBL/GenBank/DDBJ databases">
        <title>The draft genomic sequence of strain Chitinophaga oryziterrae JCM 16595.</title>
        <authorList>
            <person name="Zhang X."/>
        </authorList>
    </citation>
    <scope>NUCLEOTIDE SEQUENCE [LARGE SCALE GENOMIC DNA]</scope>
    <source>
        <strain evidence="1 2">JCM 16595</strain>
    </source>
</reference>
<dbReference type="Proteomes" id="UP000468388">
    <property type="component" value="Unassembled WGS sequence"/>
</dbReference>
<dbReference type="RefSeq" id="WP_157298888.1">
    <property type="nucleotide sequence ID" value="NZ_BAAAZB010000005.1"/>
</dbReference>
<dbReference type="OrthoDB" id="678195at2"/>
<dbReference type="AlphaFoldDB" id="A0A6N8J6K5"/>
<accession>A0A6N8J6K5</accession>
<evidence type="ECO:0000313" key="2">
    <source>
        <dbReference type="Proteomes" id="UP000468388"/>
    </source>
</evidence>
<proteinExistence type="predicted"/>
<name>A0A6N8J6K5_9BACT</name>
<keyword evidence="2" id="KW-1185">Reference proteome</keyword>